<evidence type="ECO:0000313" key="2">
    <source>
        <dbReference type="Proteomes" id="UP000325315"/>
    </source>
</evidence>
<evidence type="ECO:0000313" key="1">
    <source>
        <dbReference type="EMBL" id="KAA3460714.1"/>
    </source>
</evidence>
<keyword evidence="1" id="KW-0808">Transferase</keyword>
<organism evidence="1 2">
    <name type="scientific">Gossypium australe</name>
    <dbReference type="NCBI Taxonomy" id="47621"/>
    <lineage>
        <taxon>Eukaryota</taxon>
        <taxon>Viridiplantae</taxon>
        <taxon>Streptophyta</taxon>
        <taxon>Embryophyta</taxon>
        <taxon>Tracheophyta</taxon>
        <taxon>Spermatophyta</taxon>
        <taxon>Magnoliopsida</taxon>
        <taxon>eudicotyledons</taxon>
        <taxon>Gunneridae</taxon>
        <taxon>Pentapetalae</taxon>
        <taxon>rosids</taxon>
        <taxon>malvids</taxon>
        <taxon>Malvales</taxon>
        <taxon>Malvaceae</taxon>
        <taxon>Malvoideae</taxon>
        <taxon>Gossypium</taxon>
    </lineage>
</organism>
<keyword evidence="1" id="KW-0695">RNA-directed DNA polymerase</keyword>
<comment type="caution">
    <text evidence="1">The sequence shown here is derived from an EMBL/GenBank/DDBJ whole genome shotgun (WGS) entry which is preliminary data.</text>
</comment>
<gene>
    <name evidence="1" type="ORF">EPI10_027349</name>
</gene>
<dbReference type="GO" id="GO:0003964">
    <property type="term" value="F:RNA-directed DNA polymerase activity"/>
    <property type="evidence" value="ECO:0007669"/>
    <property type="project" value="UniProtKB-KW"/>
</dbReference>
<keyword evidence="2" id="KW-1185">Reference proteome</keyword>
<dbReference type="OrthoDB" id="995897at2759"/>
<sequence>MRLWLIVTNRGIGSPSVPRIVNTLSQHDKSTLKRLANDCVLDEEILYKRRRDQVLQDVRMPLRPRRFWKNKKGSMKL</sequence>
<proteinExistence type="predicted"/>
<dbReference type="EMBL" id="SMMG02000009">
    <property type="protein sequence ID" value="KAA3460714.1"/>
    <property type="molecule type" value="Genomic_DNA"/>
</dbReference>
<dbReference type="AlphaFoldDB" id="A0A5B6UWA0"/>
<dbReference type="Proteomes" id="UP000325315">
    <property type="component" value="Unassembled WGS sequence"/>
</dbReference>
<reference evidence="2" key="1">
    <citation type="journal article" date="2019" name="Plant Biotechnol. J.">
        <title>Genome sequencing of the Australian wild diploid species Gossypium australe highlights disease resistance and delayed gland morphogenesis.</title>
        <authorList>
            <person name="Cai Y."/>
            <person name="Cai X."/>
            <person name="Wang Q."/>
            <person name="Wang P."/>
            <person name="Zhang Y."/>
            <person name="Cai C."/>
            <person name="Xu Y."/>
            <person name="Wang K."/>
            <person name="Zhou Z."/>
            <person name="Wang C."/>
            <person name="Geng S."/>
            <person name="Li B."/>
            <person name="Dong Q."/>
            <person name="Hou Y."/>
            <person name="Wang H."/>
            <person name="Ai P."/>
            <person name="Liu Z."/>
            <person name="Yi F."/>
            <person name="Sun M."/>
            <person name="An G."/>
            <person name="Cheng J."/>
            <person name="Zhang Y."/>
            <person name="Shi Q."/>
            <person name="Xie Y."/>
            <person name="Shi X."/>
            <person name="Chang Y."/>
            <person name="Huang F."/>
            <person name="Chen Y."/>
            <person name="Hong S."/>
            <person name="Mi L."/>
            <person name="Sun Q."/>
            <person name="Zhang L."/>
            <person name="Zhou B."/>
            <person name="Peng R."/>
            <person name="Zhang X."/>
            <person name="Liu F."/>
        </authorList>
    </citation>
    <scope>NUCLEOTIDE SEQUENCE [LARGE SCALE GENOMIC DNA]</scope>
    <source>
        <strain evidence="2">cv. PA1801</strain>
    </source>
</reference>
<name>A0A5B6UWA0_9ROSI</name>
<accession>A0A5B6UWA0</accession>
<protein>
    <submittedName>
        <fullName evidence="1">RNA-directed DNA polymerase (Reverse transcriptase), Ribonuclease H</fullName>
    </submittedName>
</protein>
<keyword evidence="1" id="KW-0548">Nucleotidyltransferase</keyword>